<keyword evidence="1" id="KW-0472">Membrane</keyword>
<keyword evidence="1" id="KW-1133">Transmembrane helix</keyword>
<evidence type="ECO:0000256" key="1">
    <source>
        <dbReference type="SAM" id="Phobius"/>
    </source>
</evidence>
<keyword evidence="3" id="KW-1185">Reference proteome</keyword>
<evidence type="ECO:0000313" key="2">
    <source>
        <dbReference type="EMBL" id="NYS26892.1"/>
    </source>
</evidence>
<comment type="caution">
    <text evidence="2">The sequence shown here is derived from an EMBL/GenBank/DDBJ whole genome shotgun (WGS) entry which is preliminary data.</text>
</comment>
<dbReference type="Proteomes" id="UP000529417">
    <property type="component" value="Unassembled WGS sequence"/>
</dbReference>
<protein>
    <submittedName>
        <fullName evidence="2">Uncharacterized protein</fullName>
    </submittedName>
</protein>
<evidence type="ECO:0000313" key="3">
    <source>
        <dbReference type="Proteomes" id="UP000529417"/>
    </source>
</evidence>
<dbReference type="AlphaFoldDB" id="A0A7Z0I2Q7"/>
<keyword evidence="1" id="KW-0812">Transmembrane</keyword>
<gene>
    <name evidence="2" type="ORF">HUK65_18210</name>
</gene>
<dbReference type="EMBL" id="JACBXS010000101">
    <property type="protein sequence ID" value="NYS26892.1"/>
    <property type="molecule type" value="Genomic_DNA"/>
</dbReference>
<feature type="transmembrane region" description="Helical" evidence="1">
    <location>
        <begin position="12"/>
        <end position="33"/>
    </location>
</feature>
<sequence>MLDFLFAHADVVNAVLNGLMVLIWTAYLHLFLVNHLRQSRSVIHIDIGAAQGARSRCLVTNLSPNPIYVQGIIADLVHNENKVRTIVTERNEISEDDVENPLARTNRGTLHPGHTVDIGSLSDLVSRARISLGENWSADQIDSVTITIVAIPGHSDRIVGASKTFCAEECEGYIKFTSQRILTYQLRPRETRAEFSDILRDQTQA</sequence>
<proteinExistence type="predicted"/>
<organism evidence="2 3">
    <name type="scientific">Rhabdonatronobacter sediminivivens</name>
    <dbReference type="NCBI Taxonomy" id="2743469"/>
    <lineage>
        <taxon>Bacteria</taxon>
        <taxon>Pseudomonadati</taxon>
        <taxon>Pseudomonadota</taxon>
        <taxon>Alphaproteobacteria</taxon>
        <taxon>Rhodobacterales</taxon>
        <taxon>Paracoccaceae</taxon>
        <taxon>Rhabdonatronobacter</taxon>
    </lineage>
</organism>
<dbReference type="RefSeq" id="WP_179907681.1">
    <property type="nucleotide sequence ID" value="NZ_JACBXS010000101.1"/>
</dbReference>
<accession>A0A7Z0I2Q7</accession>
<reference evidence="2 3" key="1">
    <citation type="journal article" date="2000" name="Arch. Microbiol.">
        <title>Rhodobaca bogoriensis gen. nov. and sp. nov., an alkaliphilic purple nonsulfur bacterium from African Rift Valley soda lakes.</title>
        <authorList>
            <person name="Milford A.D."/>
            <person name="Achenbach L.A."/>
            <person name="Jung D.O."/>
            <person name="Madigan M.T."/>
        </authorList>
    </citation>
    <scope>NUCLEOTIDE SEQUENCE [LARGE SCALE GENOMIC DNA]</scope>
    <source>
        <strain evidence="2 3">2376</strain>
    </source>
</reference>
<name>A0A7Z0I2Q7_9RHOB</name>